<evidence type="ECO:0000259" key="6">
    <source>
        <dbReference type="PROSITE" id="PS50157"/>
    </source>
</evidence>
<accession>A0AA36BDC7</accession>
<keyword evidence="1" id="KW-0479">Metal-binding</keyword>
<dbReference type="AlphaFoldDB" id="A0AA36BDC7"/>
<evidence type="ECO:0000256" key="4">
    <source>
        <dbReference type="ARBA" id="ARBA00022833"/>
    </source>
</evidence>
<proteinExistence type="predicted"/>
<gene>
    <name evidence="7" type="ORF">OCTVUL_1B002975</name>
</gene>
<keyword evidence="2" id="KW-0677">Repeat</keyword>
<organism evidence="7 8">
    <name type="scientific">Octopus vulgaris</name>
    <name type="common">Common octopus</name>
    <dbReference type="NCBI Taxonomy" id="6645"/>
    <lineage>
        <taxon>Eukaryota</taxon>
        <taxon>Metazoa</taxon>
        <taxon>Spiralia</taxon>
        <taxon>Lophotrochozoa</taxon>
        <taxon>Mollusca</taxon>
        <taxon>Cephalopoda</taxon>
        <taxon>Coleoidea</taxon>
        <taxon>Octopodiformes</taxon>
        <taxon>Octopoda</taxon>
        <taxon>Incirrata</taxon>
        <taxon>Octopodidae</taxon>
        <taxon>Octopus</taxon>
    </lineage>
</organism>
<feature type="domain" description="C2H2-type" evidence="6">
    <location>
        <begin position="50"/>
        <end position="69"/>
    </location>
</feature>
<name>A0AA36BDC7_OCTVU</name>
<evidence type="ECO:0000313" key="7">
    <source>
        <dbReference type="EMBL" id="CAI9732318.1"/>
    </source>
</evidence>
<sequence length="84" mass="9816">MFIQERNHVAVISVISCSLEILYRGICGKAFWQSPCVTVHKRIHTREKPSFRQRDTLHDHKRIHTGEKPDEYDVCGKSFIPSNH</sequence>
<dbReference type="SUPFAM" id="SSF57667">
    <property type="entry name" value="beta-beta-alpha zinc fingers"/>
    <property type="match status" value="2"/>
</dbReference>
<dbReference type="PANTHER" id="PTHR23235">
    <property type="entry name" value="KRUEPPEL-LIKE TRANSCRIPTION FACTOR"/>
    <property type="match status" value="1"/>
</dbReference>
<dbReference type="EMBL" id="OX597826">
    <property type="protein sequence ID" value="CAI9732318.1"/>
    <property type="molecule type" value="Genomic_DNA"/>
</dbReference>
<dbReference type="GO" id="GO:0000981">
    <property type="term" value="F:DNA-binding transcription factor activity, RNA polymerase II-specific"/>
    <property type="evidence" value="ECO:0007669"/>
    <property type="project" value="TreeGrafter"/>
</dbReference>
<evidence type="ECO:0000256" key="5">
    <source>
        <dbReference type="PROSITE-ProRule" id="PRU00042"/>
    </source>
</evidence>
<evidence type="ECO:0000256" key="2">
    <source>
        <dbReference type="ARBA" id="ARBA00022737"/>
    </source>
</evidence>
<dbReference type="InterPro" id="IPR036236">
    <property type="entry name" value="Znf_C2H2_sf"/>
</dbReference>
<keyword evidence="3 5" id="KW-0863">Zinc-finger</keyword>
<keyword evidence="4" id="KW-0862">Zinc</keyword>
<keyword evidence="8" id="KW-1185">Reference proteome</keyword>
<evidence type="ECO:0000256" key="3">
    <source>
        <dbReference type="ARBA" id="ARBA00022771"/>
    </source>
</evidence>
<evidence type="ECO:0000256" key="1">
    <source>
        <dbReference type="ARBA" id="ARBA00022723"/>
    </source>
</evidence>
<reference evidence="7" key="1">
    <citation type="submission" date="2023-08" db="EMBL/GenBank/DDBJ databases">
        <authorList>
            <person name="Alioto T."/>
            <person name="Alioto T."/>
            <person name="Gomez Garrido J."/>
        </authorList>
    </citation>
    <scope>NUCLEOTIDE SEQUENCE</scope>
</reference>
<dbReference type="PROSITE" id="PS51257">
    <property type="entry name" value="PROKAR_LIPOPROTEIN"/>
    <property type="match status" value="1"/>
</dbReference>
<dbReference type="GO" id="GO:0000978">
    <property type="term" value="F:RNA polymerase II cis-regulatory region sequence-specific DNA binding"/>
    <property type="evidence" value="ECO:0007669"/>
    <property type="project" value="TreeGrafter"/>
</dbReference>
<dbReference type="Gene3D" id="3.30.160.60">
    <property type="entry name" value="Classic Zinc Finger"/>
    <property type="match status" value="2"/>
</dbReference>
<dbReference type="GO" id="GO:0008270">
    <property type="term" value="F:zinc ion binding"/>
    <property type="evidence" value="ECO:0007669"/>
    <property type="project" value="UniProtKB-KW"/>
</dbReference>
<dbReference type="PANTHER" id="PTHR23235:SF178">
    <property type="entry name" value="C2H2-TYPE DOMAIN-CONTAINING PROTEIN-RELATED"/>
    <property type="match status" value="1"/>
</dbReference>
<protein>
    <submittedName>
        <fullName evidence="7">---NA</fullName>
    </submittedName>
</protein>
<evidence type="ECO:0000313" key="8">
    <source>
        <dbReference type="Proteomes" id="UP001162480"/>
    </source>
</evidence>
<dbReference type="Proteomes" id="UP001162480">
    <property type="component" value="Chromosome 13"/>
</dbReference>
<dbReference type="PROSITE" id="PS50157">
    <property type="entry name" value="ZINC_FINGER_C2H2_2"/>
    <property type="match status" value="2"/>
</dbReference>
<feature type="domain" description="C2H2-type" evidence="6">
    <location>
        <begin position="15"/>
        <end position="49"/>
    </location>
</feature>
<dbReference type="InterPro" id="IPR013087">
    <property type="entry name" value="Znf_C2H2_type"/>
</dbReference>